<feature type="transmembrane region" description="Helical" evidence="1">
    <location>
        <begin position="9"/>
        <end position="29"/>
    </location>
</feature>
<protein>
    <submittedName>
        <fullName evidence="3">MlaD family protein</fullName>
    </submittedName>
</protein>
<dbReference type="InterPro" id="IPR003399">
    <property type="entry name" value="Mce/MlaD"/>
</dbReference>
<dbReference type="Pfam" id="PF02470">
    <property type="entry name" value="MlaD"/>
    <property type="match status" value="1"/>
</dbReference>
<sequence>MNAKTNETVVGIFVLLSLALMAFFVIWMLQPAKKDELQSYRIEFGESVSGLNVDSPVKFRGVTVGKVSAIRISPKNIEKIEVIIDVWKTTPVKTDTIAKLKSQGITGLSYVDLSRGSEAAPLLRSKEEDAVPTIPFEPSFFVTLERTFGSASENISELLLRLKELIGEQNQEELTRLLYHSANIVEKIDTGLTKARFAHLDETVRNVGKLATALDARTSSLPKLLQSSDAAMGQVKVSLASLQESFDSMAETLEVINARNKNGDYSIKETMGPGMAQFEVTMRQMEQSLTLLNQMLLRYGENPSDMLFEHQPPQVGPGEAR</sequence>
<name>A0ABZ3H832_9BACT</name>
<keyword evidence="1" id="KW-0812">Transmembrane</keyword>
<organism evidence="3 4">
    <name type="scientific">Sulfurimonas diazotrophicus</name>
    <dbReference type="NCBI Taxonomy" id="3131939"/>
    <lineage>
        <taxon>Bacteria</taxon>
        <taxon>Pseudomonadati</taxon>
        <taxon>Campylobacterota</taxon>
        <taxon>Epsilonproteobacteria</taxon>
        <taxon>Campylobacterales</taxon>
        <taxon>Sulfurimonadaceae</taxon>
        <taxon>Sulfurimonas</taxon>
    </lineage>
</organism>
<evidence type="ECO:0000313" key="3">
    <source>
        <dbReference type="EMBL" id="XAU14687.1"/>
    </source>
</evidence>
<dbReference type="EMBL" id="CP147920">
    <property type="protein sequence ID" value="XAU14687.1"/>
    <property type="molecule type" value="Genomic_DNA"/>
</dbReference>
<keyword evidence="1" id="KW-1133">Transmembrane helix</keyword>
<feature type="domain" description="Mce/MlaD" evidence="2">
    <location>
        <begin position="39"/>
        <end position="116"/>
    </location>
</feature>
<keyword evidence="1" id="KW-0472">Membrane</keyword>
<keyword evidence="4" id="KW-1185">Reference proteome</keyword>
<accession>A0ABZ3H832</accession>
<dbReference type="PANTHER" id="PTHR36698:SF2">
    <property type="entry name" value="MCE_MLAD DOMAIN-CONTAINING PROTEIN"/>
    <property type="match status" value="1"/>
</dbReference>
<evidence type="ECO:0000259" key="2">
    <source>
        <dbReference type="Pfam" id="PF02470"/>
    </source>
</evidence>
<dbReference type="PANTHER" id="PTHR36698">
    <property type="entry name" value="BLL5892 PROTEIN"/>
    <property type="match status" value="1"/>
</dbReference>
<dbReference type="RefSeq" id="WP_345972352.1">
    <property type="nucleotide sequence ID" value="NZ_CP147920.1"/>
</dbReference>
<dbReference type="Proteomes" id="UP001447842">
    <property type="component" value="Chromosome"/>
</dbReference>
<evidence type="ECO:0000313" key="4">
    <source>
        <dbReference type="Proteomes" id="UP001447842"/>
    </source>
</evidence>
<reference evidence="3 4" key="1">
    <citation type="submission" date="2024-03" db="EMBL/GenBank/DDBJ databases">
        <title>Sulfurimonas sp. HSL3-1.</title>
        <authorList>
            <person name="Wang S."/>
        </authorList>
    </citation>
    <scope>NUCLEOTIDE SEQUENCE [LARGE SCALE GENOMIC DNA]</scope>
    <source>
        <strain evidence="3 4">HSL3-1</strain>
    </source>
</reference>
<proteinExistence type="predicted"/>
<evidence type="ECO:0000256" key="1">
    <source>
        <dbReference type="SAM" id="Phobius"/>
    </source>
</evidence>
<gene>
    <name evidence="3" type="ORF">WCY31_10590</name>
</gene>